<protein>
    <recommendedName>
        <fullName evidence="3">Minor tail protein</fullName>
    </recommendedName>
</protein>
<evidence type="ECO:0000313" key="2">
    <source>
        <dbReference type="Proteomes" id="UP001239083"/>
    </source>
</evidence>
<dbReference type="EMBL" id="JAUSYY010000001">
    <property type="protein sequence ID" value="MDQ0894418.1"/>
    <property type="molecule type" value="Genomic_DNA"/>
</dbReference>
<comment type="caution">
    <text evidence="1">The sequence shown here is derived from an EMBL/GenBank/DDBJ whole genome shotgun (WGS) entry which is preliminary data.</text>
</comment>
<dbReference type="RefSeq" id="WP_307041649.1">
    <property type="nucleotide sequence ID" value="NZ_JAUSYY010000001.1"/>
</dbReference>
<proteinExistence type="predicted"/>
<accession>A0ABU0R8L9</accession>
<evidence type="ECO:0000313" key="1">
    <source>
        <dbReference type="EMBL" id="MDQ0894418.1"/>
    </source>
</evidence>
<evidence type="ECO:0008006" key="3">
    <source>
        <dbReference type="Google" id="ProtNLM"/>
    </source>
</evidence>
<gene>
    <name evidence="1" type="ORF">QFZ26_001973</name>
</gene>
<organism evidence="1 2">
    <name type="scientific">Agromyces ramosus</name>
    <dbReference type="NCBI Taxonomy" id="33879"/>
    <lineage>
        <taxon>Bacteria</taxon>
        <taxon>Bacillati</taxon>
        <taxon>Actinomycetota</taxon>
        <taxon>Actinomycetes</taxon>
        <taxon>Micrococcales</taxon>
        <taxon>Microbacteriaceae</taxon>
        <taxon>Agromyces</taxon>
    </lineage>
</organism>
<name>A0ABU0R8L9_9MICO</name>
<dbReference type="Proteomes" id="UP001239083">
    <property type="component" value="Unassembled WGS sequence"/>
</dbReference>
<sequence length="373" mass="40425">MTRAPAFSWVATEAKTGRILADLPRFDVPSTKKSLGRYEPASGTLPLIGAPEDWDRIMTPGATVFWLLRDNPDDPAHGIPAWGGMLIDDPRTHADSLKFAMQSIEWYFDQRFVGDDEYVNVGQNLIVKDLVENHIAVGPNGGLPIRVQIVNGGDGKLRTRTDWKNKDDKTIYSVLRDLMGVIDGPEWTVGGEWQANPERITPVLYVGDRIGTAVTTGLSAAAVFEMPGPVREFQRYRSYANGKGANAVMATSSGQGDERPESGLVVTPDLLRPTFEHRFTPSTSIKEIDTLNAHAEGKAATLKDGTVTLELSAIADKAPQLDVDWFIGDDIGYQITAPAFPNGISGTARAVGWELKPQGTAIITPILAGGDLT</sequence>
<reference evidence="1 2" key="1">
    <citation type="submission" date="2023-07" db="EMBL/GenBank/DDBJ databases">
        <title>Comparative genomics of wheat-associated soil bacteria to identify genetic determinants of phenazine resistance.</title>
        <authorList>
            <person name="Mouncey N."/>
        </authorList>
    </citation>
    <scope>NUCLEOTIDE SEQUENCE [LARGE SCALE GENOMIC DNA]</scope>
    <source>
        <strain evidence="1 2">V3I3</strain>
    </source>
</reference>
<keyword evidence="2" id="KW-1185">Reference proteome</keyword>